<dbReference type="InterPro" id="IPR002146">
    <property type="entry name" value="ATP_synth_b/b'su_bac/chlpt"/>
</dbReference>
<dbReference type="PANTHER" id="PTHR33445">
    <property type="entry name" value="ATP SYNTHASE SUBUNIT B', CHLOROPLASTIC"/>
    <property type="match status" value="1"/>
</dbReference>
<comment type="caution">
    <text evidence="16">The sequence shown here is derived from an EMBL/GenBank/DDBJ whole genome shotgun (WGS) entry which is preliminary data.</text>
</comment>
<proteinExistence type="inferred from homology"/>
<keyword evidence="6 13" id="KW-1133">Transmembrane helix</keyword>
<keyword evidence="17" id="KW-1185">Reference proteome</keyword>
<gene>
    <name evidence="13" type="primary">atpF</name>
    <name evidence="16" type="ORF">GOB81_04110</name>
</gene>
<comment type="subcellular location">
    <subcellularLocation>
        <location evidence="13">Cell membrane</location>
        <topology evidence="13">Single-pass membrane protein</topology>
    </subcellularLocation>
    <subcellularLocation>
        <location evidence="12">Endomembrane system</location>
        <topology evidence="12">Single-pass membrane protein</topology>
    </subcellularLocation>
</comment>
<evidence type="ECO:0000256" key="13">
    <source>
        <dbReference type="HAMAP-Rule" id="MF_01398"/>
    </source>
</evidence>
<protein>
    <recommendedName>
        <fullName evidence="13">ATP synthase subunit b</fullName>
    </recommendedName>
    <alternativeName>
        <fullName evidence="13">ATP synthase F(0) sector subunit b</fullName>
    </alternativeName>
    <alternativeName>
        <fullName evidence="13">ATPase subunit I</fullName>
    </alternativeName>
    <alternativeName>
        <fullName evidence="13">F-type ATPase subunit b</fullName>
        <shortName evidence="13">F-ATPase subunit b</shortName>
    </alternativeName>
</protein>
<keyword evidence="5 13" id="KW-0375">Hydrogen ion transport</keyword>
<evidence type="ECO:0000256" key="14">
    <source>
        <dbReference type="RuleBase" id="RU003848"/>
    </source>
</evidence>
<feature type="coiled-coil region" evidence="15">
    <location>
        <begin position="39"/>
        <end position="66"/>
    </location>
</feature>
<evidence type="ECO:0000256" key="5">
    <source>
        <dbReference type="ARBA" id="ARBA00022781"/>
    </source>
</evidence>
<keyword evidence="9 13" id="KW-0066">ATP synthesis</keyword>
<evidence type="ECO:0000313" key="16">
    <source>
        <dbReference type="EMBL" id="NHN87817.1"/>
    </source>
</evidence>
<evidence type="ECO:0000256" key="9">
    <source>
        <dbReference type="ARBA" id="ARBA00023310"/>
    </source>
</evidence>
<dbReference type="HAMAP" id="MF_01398">
    <property type="entry name" value="ATP_synth_b_bprime"/>
    <property type="match status" value="1"/>
</dbReference>
<keyword evidence="3 13" id="KW-0138">CF(0)</keyword>
<evidence type="ECO:0000256" key="7">
    <source>
        <dbReference type="ARBA" id="ARBA00023065"/>
    </source>
</evidence>
<comment type="function">
    <text evidence="10 13">F(1)F(0) ATP synthase produces ATP from ADP in the presence of a proton or sodium gradient. F-type ATPases consist of two structural domains, F(1) containing the extramembraneous catalytic core and F(0) containing the membrane proton channel, linked together by a central stalk and a peripheral stalk. During catalysis, ATP synthesis in the catalytic domain of F(1) is coupled via a rotary mechanism of the central stalk subunits to proton translocation.</text>
</comment>
<evidence type="ECO:0000313" key="17">
    <source>
        <dbReference type="Proteomes" id="UP000631653"/>
    </source>
</evidence>
<reference evidence="16 17" key="1">
    <citation type="journal article" date="2020" name="Int. J. Syst. Evol. Microbiol.">
        <title>Novel acetic acid bacteria from cider fermentations: Acetobacter conturbans sp. nov. and Acetobacter fallax sp. nov.</title>
        <authorList>
            <person name="Sombolestani A.S."/>
            <person name="Cleenwerck I."/>
            <person name="Cnockaert M."/>
            <person name="Borremans W."/>
            <person name="Wieme A.D."/>
            <person name="De Vuyst L."/>
            <person name="Vandamme P."/>
        </authorList>
    </citation>
    <scope>NUCLEOTIDE SEQUENCE [LARGE SCALE GENOMIC DNA]</scope>
    <source>
        <strain evidence="16 17">LMG 1627</strain>
    </source>
</reference>
<organism evidence="16 17">
    <name type="scientific">Acetobacter conturbans</name>
    <dbReference type="NCBI Taxonomy" id="1737472"/>
    <lineage>
        <taxon>Bacteria</taxon>
        <taxon>Pseudomonadati</taxon>
        <taxon>Pseudomonadota</taxon>
        <taxon>Alphaproteobacteria</taxon>
        <taxon>Acetobacterales</taxon>
        <taxon>Acetobacteraceae</taxon>
        <taxon>Acetobacter</taxon>
    </lineage>
</organism>
<dbReference type="Proteomes" id="UP000631653">
    <property type="component" value="Unassembled WGS sequence"/>
</dbReference>
<evidence type="ECO:0000256" key="10">
    <source>
        <dbReference type="ARBA" id="ARBA00025198"/>
    </source>
</evidence>
<dbReference type="Pfam" id="PF00430">
    <property type="entry name" value="ATP-synt_B"/>
    <property type="match status" value="1"/>
</dbReference>
<evidence type="ECO:0000256" key="2">
    <source>
        <dbReference type="ARBA" id="ARBA00022448"/>
    </source>
</evidence>
<evidence type="ECO:0000256" key="15">
    <source>
        <dbReference type="SAM" id="Coils"/>
    </source>
</evidence>
<keyword evidence="13" id="KW-1003">Cell membrane</keyword>
<evidence type="ECO:0000256" key="12">
    <source>
        <dbReference type="ARBA" id="ARBA00037847"/>
    </source>
</evidence>
<dbReference type="InterPro" id="IPR050059">
    <property type="entry name" value="ATP_synthase_B_chain"/>
</dbReference>
<sequence length="246" mass="27009">MVNIDWWTLGFQLVNLGILIWLLGRFFWRPLSAIIAGRQNDVARRLDALAEKEKQVEAERVALSAARTGIAGERAEVLRKADVEAQAGRVATLSRAQQDAAALQEATRQTLAREETETRTAWGDQAASLAVDIARQILSATGISSEAVRDTLFARLEQAVTALPLRERTQLQAGFILMAAVAPEDADRRKYETRLAGILGTQPVITWTTDPTLIEGFAVITPSLSVASSWKADLDHIRDNLTHARS</sequence>
<evidence type="ECO:0000256" key="8">
    <source>
        <dbReference type="ARBA" id="ARBA00023136"/>
    </source>
</evidence>
<keyword evidence="2 13" id="KW-0813">Transport</keyword>
<keyword evidence="4 13" id="KW-0812">Transmembrane</keyword>
<feature type="transmembrane region" description="Helical" evidence="13">
    <location>
        <begin position="6"/>
        <end position="28"/>
    </location>
</feature>
<name>A0ABX0K1B0_9PROT</name>
<keyword evidence="15" id="KW-0175">Coiled coil</keyword>
<keyword evidence="7 13" id="KW-0406">Ion transport</keyword>
<comment type="subunit">
    <text evidence="13">F-type ATPases have 2 components, F(1) - the catalytic core - and F(0) - the membrane proton channel. F(1) has five subunits: alpha(3), beta(3), gamma(1), delta(1), epsilon(1). F(0) has three main subunits: a(1), b(2) and c(10-14). The alpha and beta chains form an alternating ring which encloses part of the gamma chain. F(1) is attached to F(0) by a central stalk formed by the gamma and epsilon chains, while a peripheral stalk is formed by the delta and b chains.</text>
</comment>
<evidence type="ECO:0000256" key="1">
    <source>
        <dbReference type="ARBA" id="ARBA00005513"/>
    </source>
</evidence>
<keyword evidence="8 13" id="KW-0472">Membrane</keyword>
<dbReference type="CDD" id="cd06503">
    <property type="entry name" value="ATP-synt_Fo_b"/>
    <property type="match status" value="1"/>
</dbReference>
<evidence type="ECO:0000256" key="11">
    <source>
        <dbReference type="ARBA" id="ARBA00025614"/>
    </source>
</evidence>
<dbReference type="PANTHER" id="PTHR33445:SF2">
    <property type="entry name" value="ATP SYNTHASE SUBUNIT B', CHLOROPLASTIC"/>
    <property type="match status" value="1"/>
</dbReference>
<dbReference type="EMBL" id="WOSY01000003">
    <property type="protein sequence ID" value="NHN87817.1"/>
    <property type="molecule type" value="Genomic_DNA"/>
</dbReference>
<evidence type="ECO:0000256" key="4">
    <source>
        <dbReference type="ARBA" id="ARBA00022692"/>
    </source>
</evidence>
<evidence type="ECO:0000256" key="3">
    <source>
        <dbReference type="ARBA" id="ARBA00022547"/>
    </source>
</evidence>
<comment type="function">
    <text evidence="11">Component of the F(0) channel, it forms part of the peripheral stalk, linking F(1) to F(0). The b'-subunit is a diverged and duplicated form of b found in plants and photosynthetic bacteria.</text>
</comment>
<evidence type="ECO:0000256" key="6">
    <source>
        <dbReference type="ARBA" id="ARBA00022989"/>
    </source>
</evidence>
<comment type="similarity">
    <text evidence="1 13 14">Belongs to the ATPase B chain family.</text>
</comment>
<accession>A0ABX0K1B0</accession>